<proteinExistence type="predicted"/>
<feature type="transmembrane region" description="Helical" evidence="8">
    <location>
        <begin position="2928"/>
        <end position="2951"/>
    </location>
</feature>
<feature type="transmembrane region" description="Helical" evidence="8">
    <location>
        <begin position="513"/>
        <end position="535"/>
    </location>
</feature>
<name>A0A8S9Y0U6_APOLU</name>
<feature type="transmembrane region" description="Helical" evidence="8">
    <location>
        <begin position="3200"/>
        <end position="3222"/>
    </location>
</feature>
<keyword evidence="8" id="KW-0812">Transmembrane</keyword>
<accession>A0A8S9Y0U6</accession>
<dbReference type="CDD" id="cd00054">
    <property type="entry name" value="EGF_CA"/>
    <property type="match status" value="1"/>
</dbReference>
<feature type="transmembrane region" description="Helical" evidence="8">
    <location>
        <begin position="1091"/>
        <end position="1110"/>
    </location>
</feature>
<dbReference type="Pfam" id="PF00008">
    <property type="entry name" value="EGF"/>
    <property type="match status" value="1"/>
</dbReference>
<feature type="transmembrane region" description="Helical" evidence="8">
    <location>
        <begin position="304"/>
        <end position="324"/>
    </location>
</feature>
<dbReference type="SUPFAM" id="SSF49723">
    <property type="entry name" value="Lipase/lipooxygenase domain (PLAT/LH2 domain)"/>
    <property type="match status" value="2"/>
</dbReference>
<feature type="transmembrane region" description="Helical" evidence="8">
    <location>
        <begin position="728"/>
        <end position="748"/>
    </location>
</feature>
<feature type="region of interest" description="Disordered" evidence="7">
    <location>
        <begin position="2676"/>
        <end position="2734"/>
    </location>
</feature>
<evidence type="ECO:0000256" key="6">
    <source>
        <dbReference type="PROSITE-ProRule" id="PRU00076"/>
    </source>
</evidence>
<dbReference type="PANTHER" id="PTHR10877:SF150">
    <property type="entry name" value="REJ DOMAIN-CONTAINING PROTEIN"/>
    <property type="match status" value="1"/>
</dbReference>
<feature type="transmembrane region" description="Helical" evidence="8">
    <location>
        <begin position="1122"/>
        <end position="1146"/>
    </location>
</feature>
<keyword evidence="12" id="KW-1185">Reference proteome</keyword>
<evidence type="ECO:0000313" key="12">
    <source>
        <dbReference type="Proteomes" id="UP000466442"/>
    </source>
</evidence>
<feature type="transmembrane region" description="Helical" evidence="8">
    <location>
        <begin position="2809"/>
        <end position="2832"/>
    </location>
</feature>
<evidence type="ECO:0000256" key="4">
    <source>
        <dbReference type="ARBA" id="ARBA00023157"/>
    </source>
</evidence>
<evidence type="ECO:0000256" key="7">
    <source>
        <dbReference type="SAM" id="MobiDB-lite"/>
    </source>
</evidence>
<feature type="transmembrane region" description="Helical" evidence="8">
    <location>
        <begin position="3234"/>
        <end position="3256"/>
    </location>
</feature>
<dbReference type="GO" id="GO:0050982">
    <property type="term" value="P:detection of mechanical stimulus"/>
    <property type="evidence" value="ECO:0007669"/>
    <property type="project" value="TreeGrafter"/>
</dbReference>
<feature type="transmembrane region" description="Helical" evidence="8">
    <location>
        <begin position="2565"/>
        <end position="2586"/>
    </location>
</feature>
<dbReference type="InterPro" id="IPR000742">
    <property type="entry name" value="EGF"/>
</dbReference>
<evidence type="ECO:0000256" key="5">
    <source>
        <dbReference type="ARBA" id="ARBA00023180"/>
    </source>
</evidence>
<dbReference type="PANTHER" id="PTHR10877">
    <property type="entry name" value="POLYCYSTIN FAMILY MEMBER"/>
    <property type="match status" value="1"/>
</dbReference>
<dbReference type="SMART" id="SM00179">
    <property type="entry name" value="EGF_CA"/>
    <property type="match status" value="1"/>
</dbReference>
<feature type="transmembrane region" description="Helical" evidence="8">
    <location>
        <begin position="3382"/>
        <end position="3400"/>
    </location>
</feature>
<dbReference type="EMBL" id="WIXP02000002">
    <property type="protein sequence ID" value="KAF6214912.1"/>
    <property type="molecule type" value="Genomic_DNA"/>
</dbReference>
<feature type="domain" description="PLAT" evidence="10">
    <location>
        <begin position="2369"/>
        <end position="2486"/>
    </location>
</feature>
<dbReference type="InterPro" id="IPR001881">
    <property type="entry name" value="EGF-like_Ca-bd_dom"/>
</dbReference>
<dbReference type="SUPFAM" id="SSF57196">
    <property type="entry name" value="EGF/Laminin"/>
    <property type="match status" value="1"/>
</dbReference>
<dbReference type="GO" id="GO:0005509">
    <property type="term" value="F:calcium ion binding"/>
    <property type="evidence" value="ECO:0007669"/>
    <property type="project" value="InterPro"/>
</dbReference>
<dbReference type="GO" id="GO:0005262">
    <property type="term" value="F:calcium channel activity"/>
    <property type="evidence" value="ECO:0007669"/>
    <property type="project" value="TreeGrafter"/>
</dbReference>
<dbReference type="Pfam" id="PF01477">
    <property type="entry name" value="PLAT"/>
    <property type="match status" value="2"/>
</dbReference>
<feature type="compositionally biased region" description="Polar residues" evidence="7">
    <location>
        <begin position="2676"/>
        <end position="2685"/>
    </location>
</feature>
<dbReference type="PROSITE" id="PS50095">
    <property type="entry name" value="PLAT"/>
    <property type="match status" value="2"/>
</dbReference>
<feature type="transmembrane region" description="Helical" evidence="8">
    <location>
        <begin position="812"/>
        <end position="834"/>
    </location>
</feature>
<dbReference type="PROSITE" id="PS01186">
    <property type="entry name" value="EGF_2"/>
    <property type="match status" value="1"/>
</dbReference>
<feature type="compositionally biased region" description="Polar residues" evidence="7">
    <location>
        <begin position="599"/>
        <end position="627"/>
    </location>
</feature>
<keyword evidence="1 6" id="KW-0245">EGF-like domain</keyword>
<comment type="caution">
    <text evidence="6">Lacks conserved residue(s) required for the propagation of feature annotation.</text>
</comment>
<organism evidence="11 12">
    <name type="scientific">Apolygus lucorum</name>
    <name type="common">Small green plant bug</name>
    <name type="synonym">Lygocoris lucorum</name>
    <dbReference type="NCBI Taxonomy" id="248454"/>
    <lineage>
        <taxon>Eukaryota</taxon>
        <taxon>Metazoa</taxon>
        <taxon>Ecdysozoa</taxon>
        <taxon>Arthropoda</taxon>
        <taxon>Hexapoda</taxon>
        <taxon>Insecta</taxon>
        <taxon>Pterygota</taxon>
        <taxon>Neoptera</taxon>
        <taxon>Paraneoptera</taxon>
        <taxon>Hemiptera</taxon>
        <taxon>Heteroptera</taxon>
        <taxon>Panheteroptera</taxon>
        <taxon>Cimicomorpha</taxon>
        <taxon>Miridae</taxon>
        <taxon>Mirini</taxon>
        <taxon>Apolygus</taxon>
    </lineage>
</organism>
<dbReference type="Gene3D" id="2.60.60.20">
    <property type="entry name" value="PLAT/LH2 domain"/>
    <property type="match status" value="2"/>
</dbReference>
<dbReference type="OrthoDB" id="430340at2759"/>
<evidence type="ECO:0000256" key="8">
    <source>
        <dbReference type="SAM" id="Phobius"/>
    </source>
</evidence>
<evidence type="ECO:0000256" key="2">
    <source>
        <dbReference type="ARBA" id="ARBA00022729"/>
    </source>
</evidence>
<dbReference type="Gene3D" id="2.10.25.10">
    <property type="entry name" value="Laminin"/>
    <property type="match status" value="1"/>
</dbReference>
<dbReference type="FunFam" id="2.10.25.10:FF:000173">
    <property type="entry name" value="Neurogenic locus notch protein 2"/>
    <property type="match status" value="1"/>
</dbReference>
<dbReference type="SMART" id="SM00181">
    <property type="entry name" value="EGF"/>
    <property type="match status" value="1"/>
</dbReference>
<dbReference type="InterPro" id="IPR001024">
    <property type="entry name" value="PLAT/LH2_dom"/>
</dbReference>
<protein>
    <recommendedName>
        <fullName evidence="13">EGF-like domain-containing protein</fullName>
    </recommendedName>
</protein>
<dbReference type="GO" id="GO:0016020">
    <property type="term" value="C:membrane"/>
    <property type="evidence" value="ECO:0007669"/>
    <property type="project" value="TreeGrafter"/>
</dbReference>
<feature type="domain" description="PLAT" evidence="10">
    <location>
        <begin position="347"/>
        <end position="464"/>
    </location>
</feature>
<sequence length="3463" mass="399728">MDKITQLYLESIRFHIGFTGSLKFSEGTTTAFGSVVTAQSIHEWTKTVLNNYQPIGVSVNLPADQFDDNELLYLGVFVEILVPHAITTPVHIVLLAHETSRKVRGTIDVVFKVNGTNRKELRSKWIIPRRQEKRITIIEIQLDSEPDLNGEKFHRQVKVNFVCNVRVRAILLNHVPTYSEVEPVIPALKGDFFMVVQNLSLYIGVIPPERVESQTTIVFFLRLSQFVCTQKYTNTPWDLNSVSSSRICSIITTAIVDDQSVTCSCPGSGLIKTQSLDVRARIYIIKSPPDSRNWIERVTDSRDLNYVIIAWVIIGLLVVLFGWYRDKVTYKRELIQMLPDTFPADQYAYICGVFTGSKLWAGTTAHVGIQIMGSNAISRVHILTSNSYKVLQWCFDDWFAIFTPDNLGRLNYVKLWQDYSEACPDWYCAKIMVYSVEHQSWTIFQVERWLTISKTRDMTSFALIQGRKYIPERELCEKFSFCQHYWNEIRNTHSLLSPFTKQRRFVFSHLMRASLTGTFLMSLISTVILVDFAFLHMGIIADNCSNIIIRAIIASLIASIPYTIATFFFTRSVVKMKKTKLLDLHYLEQIKRSEEFQQPRLSISNPRRSSLSHFSVKSQGEKSSMSSEDLRLEYKSSKTSTTTHKNRKHMSAKRGNQFSSNNYSISMQKWIPSSIYRPVRVGNYDLKRKGMVAHVFGCITVAGSFTANMVFIVWFISVGFPESRTGSLTAAIAVVFEFIRSSLVVLLLSYHAVYISKRCNYEVSCLDLTGLQNTAKIVNHEQFLKNRTKPYYHPLSDTEMLALYKKRQKTRFFRMLVGFSGFYCLLMLSTSFLYSVTDTSSIYRLGAFNTHAYTEPVINNLTKSTKLLKDVRTIDDIYEYAQSTLLPIKTVTHWYNNRPMQTRMLWKKKKYWFLDRNSVQFTLSTLTILRATNQSRVNISRYFQDTNLDLFKTAYGHVDTSGKYKIKYNRWQQSEMIPSHVTQDRILNNGLIGIQGIFYPSSIGDEIYVRPAASLADVKNYFEKLISRNSRAIILKCVLVHLGYTPQPLSPIGYTIIDVLFENYASGIYTGSVRANFLVGRSSKSQLKAGLVSGFCTIVIFIPILMKIVFDGFKACFGKVVYWLLLIGVVNNAVGSSALIWMYFFLRTPGVNVNDAVWSDERDEEEELKPCYCGYGGVCRFKNGEPLKWNCSNCETVSEGLYYKCWNLFDHCARNPCLNNGRCVMTFGSFFCDCLPGFVGHTCQYARNEQEIDLETVVGPRAWYQVNRIGPVINQAVHFTFEQPGDNIRFHVRYDDGRFLDIQATRFKFTNARQDCIRDVEENSQERDIRVCETLPDKFVYSVKLNSRYFLDYHDQYFETMEAVYIKVDRKKVLEGRVNRMHVVILNMNKLTFSQEYLIHTSFELKPKCKYRLSFVGCARSSHHITLHDRGDPIYLTAIREPVDNCSVGVFAQSFWKLPGKSRIETDMSNYTIQLRGDELRFGRNFIDFLLVVRGSPPYHGSPELSFNYARCWFRVVMGKFRVGVLGGRDRMVPCVTPLTLRLFSINSNFKENELASEWRCKPAELQNCEFKRFLGSKIFFRTLPCDTTILFRSMVIHIPTGHKYFITSEIRTSIHVDTLRCHCVYNCERKIDPRSKARFWVSDDRLSTERELVGMKWTATLSGVAFDISPFIISGSMGRGIQIDTGAFTNSTWFKPEKPLFSIRAQRKDLFCTILLEIDIPPLYTYGQVENKTRMTDVEDVRYSIRINNAAFNKLIEPVVYEAREIVSPKHHETIRYITAQYQKIRYLKMALPTYIVARNYFGLQSNMSKIHRPQAEPVLLTLENLNDRIRVISKLVSQGSYNVALTELMYCTRDVMMQKHHYFVQKIKLLESLKQVLKFTLLTSSSILLDIERVLNIINRLTTTKELTKPPFNIDVHPWVIPHPYVRGLDILLWLNMHIRSAGVLRDVSKRFYGVSAQDSTTRRSSVMNLLYDALLRTSMVWLRRTDYQKNMSIYSLGRKLEFDARMNILRAHFRQTVNYLQRAIDYHIDGFTGTIKIETGSVTVYGTVMLARDVHLLAYKTFNDYQEVKIRVEIMDQNIKSFTSIYFSVYVELPVQDRMTTGVHVYLVTHSDQNIINSTIETQMKIHKQDNIENDRESTIIAYIENPSYPRDAQKYITTYKIGLPRDPFLYADHQIDIHLKSDVEVVIGIDPKLPQYDELQNSEARGSGRFNLSTVTDKNVFYLGLIPGDKVPPGSPQLVTVSVLNIICAVRQPLNLVNEEDSDERTDQCQIVQTKKFTTVGRITCVCPGGGVVDTHRSEVTFNRVFADSRPDSERNYQKNLWHDVILLFPIPFLGIFLIACIRDKRNEKKEFIQILDDAFPGDSHPYIVGVYTGKKLLSGTSANVAIHVDGLVGNSRIHILKSENYRTLGRTQDDWFMIYTKEHMGKLTFITLWHDFKHLWPEWYCCQIVIYDVEQTAWYRFPVHRWVGKISEGPELARSMTVPGLKFQPEMDCVASFSIWKHFGRVMRNLHPLLSVIFKHRRHMHSHRLRATNFALLTIPYFIEIIFFDRVMNQDIPWRSFIIANIANVIHLIPSLPVSYLQAHSFAKSRKTKRLDLRRINELKEKDKMRYQMSNSPDSNATKHSLQFQLDDGKLQEDSPDHKGLDGTTLVYNYQPKKNLFKSRDTKLTPSHSILKSKTSLSERSDSPEADLEDATSTRHSRGKIRGSSPSRSKSQTRSSRASDRSQSIERERIQFSMMHNIIINTPSPKSSGSVKHWKPPSDTNWDRHYTSTASKWIPEAFYRPIRFENELSYIRYGGRGYQIAAWVLSLTVIFLGIIFAAAYCTFGEKFDAYLVCQIFVLALAIQWFFYAPLYHFTTSLVIILHDKWCNLECHILELGGLPANDKRINHIQFMNRLTQPEYHPQKTETLERLHKQYRKASFLKLIALFLLVFNCFLMPAVWVIWESDMYSFFRVENSTKEALQESTGHEYAGYSYIAPVSLSMTHDRNEMSTYLQTVFLPATRTLKWYNNRPLTDQHGFTWFADRSSKMFGSVVIRVISASNNTKQHVASIFKQMFTEATYDFDMYGNHSIFIHDWTKVHDHPSGFPLLRKIMGSGIYGKSGIFYPQHLGREILLREDKQAANLFTVLQRHAKGRVRAMIIDLHVIHPSVSTSRLNPPYSFTRVQILFEKPGGGIFSGSVHTIAKSVRGSPNYLRIFSLLVFLSIDIFFASYLGLKICSEGFISLKEFRVMTLTVIVFLSFVNFGFLLWDAVLVSHTVQDNITQRLDVFNRIDFEHHVIGSLRTQFAEVTIACQLFLQCLLLVDFVNEATGFMKRVRVNVIIHLLTAYLMVVFCSFVLEVALTVEGENYGRMPYMEVDITAIKCERCAPVLYAYIYLWIAALTITTSCQIIAFKDISVDKKITDYQFSLKRRLSETPSMSSTRINSEIQDTKATGKVEKKLDLTSKILSSKFQWME</sequence>
<feature type="transmembrane region" description="Helical" evidence="8">
    <location>
        <begin position="2325"/>
        <end position="2346"/>
    </location>
</feature>
<evidence type="ECO:0000256" key="1">
    <source>
        <dbReference type="ARBA" id="ARBA00022536"/>
    </source>
</evidence>
<reference evidence="11" key="1">
    <citation type="journal article" date="2021" name="Mol. Ecol. Resour.">
        <title>Apolygus lucorum genome provides insights into omnivorousness and mesophyll feeding.</title>
        <authorList>
            <person name="Liu Y."/>
            <person name="Liu H."/>
            <person name="Wang H."/>
            <person name="Huang T."/>
            <person name="Liu B."/>
            <person name="Yang B."/>
            <person name="Yin L."/>
            <person name="Li B."/>
            <person name="Zhang Y."/>
            <person name="Zhang S."/>
            <person name="Jiang F."/>
            <person name="Zhang X."/>
            <person name="Ren Y."/>
            <person name="Wang B."/>
            <person name="Wang S."/>
            <person name="Lu Y."/>
            <person name="Wu K."/>
            <person name="Fan W."/>
            <person name="Wang G."/>
        </authorList>
    </citation>
    <scope>NUCLEOTIDE SEQUENCE</scope>
    <source>
        <strain evidence="11">12Hb</strain>
    </source>
</reference>
<evidence type="ECO:0000313" key="11">
    <source>
        <dbReference type="EMBL" id="KAF6214912.1"/>
    </source>
</evidence>
<feature type="disulfide bond" evidence="6">
    <location>
        <begin position="1234"/>
        <end position="1243"/>
    </location>
</feature>
<feature type="transmembrane region" description="Helical" evidence="8">
    <location>
        <begin position="547"/>
        <end position="570"/>
    </location>
</feature>
<keyword evidence="4 6" id="KW-1015">Disulfide bond</keyword>
<evidence type="ECO:0000259" key="9">
    <source>
        <dbReference type="PROSITE" id="PS50026"/>
    </source>
</evidence>
<evidence type="ECO:0000256" key="3">
    <source>
        <dbReference type="ARBA" id="ARBA00022737"/>
    </source>
</evidence>
<keyword evidence="8" id="KW-1133">Transmembrane helix</keyword>
<comment type="caution">
    <text evidence="11">The sequence shown here is derived from an EMBL/GenBank/DDBJ whole genome shotgun (WGS) entry which is preliminary data.</text>
</comment>
<dbReference type="PROSITE" id="PS50026">
    <property type="entry name" value="EGF_3"/>
    <property type="match status" value="1"/>
</dbReference>
<feature type="region of interest" description="Disordered" evidence="7">
    <location>
        <begin position="598"/>
        <end position="653"/>
    </location>
</feature>
<keyword evidence="2" id="KW-0732">Signal</keyword>
<feature type="transmembrane region" description="Helical" evidence="8">
    <location>
        <begin position="2534"/>
        <end position="2553"/>
    </location>
</feature>
<keyword evidence="3" id="KW-0677">Repeat</keyword>
<evidence type="ECO:0008006" key="13">
    <source>
        <dbReference type="Google" id="ProtNLM"/>
    </source>
</evidence>
<feature type="domain" description="EGF-like" evidence="9">
    <location>
        <begin position="1208"/>
        <end position="1244"/>
    </location>
</feature>
<evidence type="ECO:0000259" key="10">
    <source>
        <dbReference type="PROSITE" id="PS50095"/>
    </source>
</evidence>
<dbReference type="InterPro" id="IPR036392">
    <property type="entry name" value="PLAT/LH2_dom_sf"/>
</dbReference>
<feature type="transmembrane region" description="Helical" evidence="8">
    <location>
        <begin position="692"/>
        <end position="716"/>
    </location>
</feature>
<keyword evidence="8" id="KW-0472">Membrane</keyword>
<gene>
    <name evidence="11" type="ORF">GE061_009657</name>
</gene>
<feature type="compositionally biased region" description="Low complexity" evidence="7">
    <location>
        <begin position="2711"/>
        <end position="2725"/>
    </location>
</feature>
<feature type="transmembrane region" description="Helical" evidence="8">
    <location>
        <begin position="3325"/>
        <end position="3345"/>
    </location>
</feature>
<keyword evidence="5" id="KW-0325">Glycoprotein</keyword>
<dbReference type="Proteomes" id="UP000466442">
    <property type="component" value="Unassembled WGS sequence"/>
</dbReference>
<dbReference type="InterPro" id="IPR051223">
    <property type="entry name" value="Polycystin"/>
</dbReference>
<dbReference type="PROSITE" id="PS00022">
    <property type="entry name" value="EGF_1"/>
    <property type="match status" value="1"/>
</dbReference>